<dbReference type="Pfam" id="PF02810">
    <property type="entry name" value="SEC-C"/>
    <property type="match status" value="1"/>
</dbReference>
<protein>
    <recommendedName>
        <fullName evidence="2">UPF0225 protein IFO67_05295</fullName>
    </recommendedName>
</protein>
<sequence>MPAKRTASPACPCQSGLPYADCCGPAHDGSRPPATAEALMRSRYSAYALRLTDWLLATAHPSTRPESIDPAELAAAKWIGLQVLRHEQTGPDEAIVEFIARCRVGGRASRLHETSRFVREDGHWYYVDGDLHEG</sequence>
<comment type="similarity">
    <text evidence="1 2">Belongs to the UPF0225 family.</text>
</comment>
<evidence type="ECO:0000259" key="3">
    <source>
        <dbReference type="Pfam" id="PF17775"/>
    </source>
</evidence>
<evidence type="ECO:0000256" key="1">
    <source>
        <dbReference type="ARBA" id="ARBA00010839"/>
    </source>
</evidence>
<dbReference type="SUPFAM" id="SSF54427">
    <property type="entry name" value="NTF2-like"/>
    <property type="match status" value="1"/>
</dbReference>
<evidence type="ECO:0000313" key="5">
    <source>
        <dbReference type="Proteomes" id="UP000603602"/>
    </source>
</evidence>
<keyword evidence="5" id="KW-1185">Reference proteome</keyword>
<proteinExistence type="inferred from homology"/>
<accession>A0ABR9B7F1</accession>
<evidence type="ECO:0000256" key="2">
    <source>
        <dbReference type="HAMAP-Rule" id="MF_00612"/>
    </source>
</evidence>
<dbReference type="PANTHER" id="PTHR33747:SF1">
    <property type="entry name" value="ADENYLATE CYCLASE-ASSOCIATED CAP C-TERMINAL DOMAIN-CONTAINING PROTEIN"/>
    <property type="match status" value="1"/>
</dbReference>
<feature type="domain" description="YchJ-like middle NTF2-like" evidence="3">
    <location>
        <begin position="35"/>
        <end position="129"/>
    </location>
</feature>
<reference evidence="5" key="1">
    <citation type="submission" date="2023-07" db="EMBL/GenBank/DDBJ databases">
        <title>Thauera sp. CAU 1555 isolated from sand of Yaerae Beach.</title>
        <authorList>
            <person name="Kim W."/>
        </authorList>
    </citation>
    <scope>NUCLEOTIDE SEQUENCE [LARGE SCALE GENOMIC DNA]</scope>
    <source>
        <strain evidence="5">CAU 1555</strain>
    </source>
</reference>
<dbReference type="InterPro" id="IPR004027">
    <property type="entry name" value="SEC_C_motif"/>
</dbReference>
<dbReference type="HAMAP" id="MF_00612">
    <property type="entry name" value="UPF0225"/>
    <property type="match status" value="1"/>
</dbReference>
<comment type="caution">
    <text evidence="4">The sequence shown here is derived from an EMBL/GenBank/DDBJ whole genome shotgun (WGS) entry which is preliminary data.</text>
</comment>
<dbReference type="Pfam" id="PF17775">
    <property type="entry name" value="YchJ_M-like"/>
    <property type="match status" value="1"/>
</dbReference>
<dbReference type="InterPro" id="IPR032710">
    <property type="entry name" value="NTF2-like_dom_sf"/>
</dbReference>
<dbReference type="InterPro" id="IPR048469">
    <property type="entry name" value="YchJ-like_M"/>
</dbReference>
<gene>
    <name evidence="4" type="ORF">IFO67_05295</name>
</gene>
<organism evidence="4 5">
    <name type="scientific">Thauera sedimentorum</name>
    <dbReference type="NCBI Taxonomy" id="2767595"/>
    <lineage>
        <taxon>Bacteria</taxon>
        <taxon>Pseudomonadati</taxon>
        <taxon>Pseudomonadota</taxon>
        <taxon>Betaproteobacteria</taxon>
        <taxon>Rhodocyclales</taxon>
        <taxon>Zoogloeaceae</taxon>
        <taxon>Thauera</taxon>
    </lineage>
</organism>
<name>A0ABR9B7F1_9RHOO</name>
<dbReference type="Proteomes" id="UP000603602">
    <property type="component" value="Unassembled WGS sequence"/>
</dbReference>
<dbReference type="EMBL" id="JACYTO010000001">
    <property type="protein sequence ID" value="MBD8502289.1"/>
    <property type="molecule type" value="Genomic_DNA"/>
</dbReference>
<dbReference type="PANTHER" id="PTHR33747">
    <property type="entry name" value="UPF0225 PROTEIN SCO1677"/>
    <property type="match status" value="1"/>
</dbReference>
<evidence type="ECO:0000313" key="4">
    <source>
        <dbReference type="EMBL" id="MBD8502289.1"/>
    </source>
</evidence>
<dbReference type="RefSeq" id="WP_187717079.1">
    <property type="nucleotide sequence ID" value="NZ_JACTAH010000001.1"/>
</dbReference>
<dbReference type="Gene3D" id="3.10.450.50">
    <property type="match status" value="1"/>
</dbReference>
<dbReference type="InterPro" id="IPR023006">
    <property type="entry name" value="YchJ-like"/>
</dbReference>